<dbReference type="Pfam" id="PF25212">
    <property type="entry name" value="HVO_A0114"/>
    <property type="match status" value="1"/>
</dbReference>
<organism evidence="1 2">
    <name type="scientific">Haloferax mucosum ATCC BAA-1512</name>
    <dbReference type="NCBI Taxonomy" id="662479"/>
    <lineage>
        <taxon>Archaea</taxon>
        <taxon>Methanobacteriati</taxon>
        <taxon>Methanobacteriota</taxon>
        <taxon>Stenosarchaea group</taxon>
        <taxon>Halobacteria</taxon>
        <taxon>Halobacteriales</taxon>
        <taxon>Haloferacaceae</taxon>
        <taxon>Haloferax</taxon>
    </lineage>
</organism>
<dbReference type="OrthoDB" id="325082at2157"/>
<reference evidence="1 2" key="1">
    <citation type="journal article" date="2014" name="PLoS Genet.">
        <title>Phylogenetically driven sequencing of extremely halophilic archaea reveals strategies for static and dynamic osmo-response.</title>
        <authorList>
            <person name="Becker E.A."/>
            <person name="Seitzer P.M."/>
            <person name="Tritt A."/>
            <person name="Larsen D."/>
            <person name="Krusor M."/>
            <person name="Yao A.I."/>
            <person name="Wu D."/>
            <person name="Madern D."/>
            <person name="Eisen J.A."/>
            <person name="Darling A.E."/>
            <person name="Facciotti M.T."/>
        </authorList>
    </citation>
    <scope>NUCLEOTIDE SEQUENCE [LARGE SCALE GENOMIC DNA]</scope>
    <source>
        <strain evidence="1 2">ATCC BAA-1512</strain>
    </source>
</reference>
<dbReference type="Proteomes" id="UP000011550">
    <property type="component" value="Unassembled WGS sequence"/>
</dbReference>
<dbReference type="PATRIC" id="fig|662479.7.peg.1630"/>
<dbReference type="STRING" id="662479.C440_08067"/>
<dbReference type="InterPro" id="IPR036390">
    <property type="entry name" value="WH_DNA-bd_sf"/>
</dbReference>
<keyword evidence="2" id="KW-1185">Reference proteome</keyword>
<sequence>MTKLKVIVGKWSTLDECTRQRIKATQEDEGIEDAHPILNFESYAELSRLFSPKNLRLLEAIATDSPQSIHEATELVNRDYKQVHRNLTELEDIGIIEFECGEPGLPKKPVLPYDGLEIHLPFDNSNNNVGAEAP</sequence>
<proteinExistence type="predicted"/>
<evidence type="ECO:0000313" key="1">
    <source>
        <dbReference type="EMBL" id="ELZ95016.1"/>
    </source>
</evidence>
<protein>
    <submittedName>
        <fullName evidence="1">Uncharacterized protein</fullName>
    </submittedName>
</protein>
<accession>M0IE49</accession>
<dbReference type="RefSeq" id="WP_008319841.1">
    <property type="nucleotide sequence ID" value="NZ_AOLN01000011.1"/>
</dbReference>
<dbReference type="EMBL" id="AOLN01000011">
    <property type="protein sequence ID" value="ELZ95016.1"/>
    <property type="molecule type" value="Genomic_DNA"/>
</dbReference>
<name>M0IE49_9EURY</name>
<evidence type="ECO:0000313" key="2">
    <source>
        <dbReference type="Proteomes" id="UP000011550"/>
    </source>
</evidence>
<comment type="caution">
    <text evidence="1">The sequence shown here is derived from an EMBL/GenBank/DDBJ whole genome shotgun (WGS) entry which is preliminary data.</text>
</comment>
<dbReference type="AlphaFoldDB" id="M0IE49"/>
<gene>
    <name evidence="1" type="ORF">C440_08067</name>
</gene>
<dbReference type="SUPFAM" id="SSF46785">
    <property type="entry name" value="Winged helix' DNA-binding domain"/>
    <property type="match status" value="1"/>
</dbReference>